<dbReference type="RefSeq" id="WP_066565084.1">
    <property type="nucleotide sequence ID" value="NZ_CP015622.1"/>
</dbReference>
<evidence type="ECO:0000313" key="16">
    <source>
        <dbReference type="Proteomes" id="UP000076929"/>
    </source>
</evidence>
<evidence type="ECO:0000256" key="8">
    <source>
        <dbReference type="ARBA" id="ARBA00025046"/>
    </source>
</evidence>
<evidence type="ECO:0000256" key="6">
    <source>
        <dbReference type="ARBA" id="ARBA00012947"/>
    </source>
</evidence>
<dbReference type="PANTHER" id="PTHR33254:SF4">
    <property type="entry name" value="4-HYDROXY-4-METHYL-2-OXOGLUTARATE ALDOLASE 3-RELATED"/>
    <property type="match status" value="1"/>
</dbReference>
<dbReference type="OrthoDB" id="943692at2"/>
<evidence type="ECO:0000256" key="3">
    <source>
        <dbReference type="ARBA" id="ARBA00008621"/>
    </source>
</evidence>
<dbReference type="KEGG" id="ccjz:ccrud_04720"/>
<evidence type="ECO:0000313" key="15">
    <source>
        <dbReference type="EMBL" id="ANE03585.1"/>
    </source>
</evidence>
<dbReference type="PANTHER" id="PTHR33254">
    <property type="entry name" value="4-HYDROXY-4-METHYL-2-OXOGLUTARATE ALDOLASE 3-RELATED"/>
    <property type="match status" value="1"/>
</dbReference>
<dbReference type="STRING" id="1652495.ccrud_04720"/>
<dbReference type="InterPro" id="IPR005493">
    <property type="entry name" value="RraA/RraA-like"/>
</dbReference>
<evidence type="ECO:0000256" key="1">
    <source>
        <dbReference type="ARBA" id="ARBA00001342"/>
    </source>
</evidence>
<comment type="cofactor">
    <cofactor evidence="13">
        <name>Mg(2+)</name>
        <dbReference type="ChEBI" id="CHEBI:18420"/>
    </cofactor>
</comment>
<evidence type="ECO:0000256" key="13">
    <source>
        <dbReference type="PIRSR" id="PIRSR605493-1"/>
    </source>
</evidence>
<dbReference type="EMBL" id="CP015622">
    <property type="protein sequence ID" value="ANE03585.1"/>
    <property type="molecule type" value="Genomic_DNA"/>
</dbReference>
<dbReference type="Pfam" id="PF03737">
    <property type="entry name" value="RraA-like"/>
    <property type="match status" value="1"/>
</dbReference>
<feature type="binding site" evidence="13">
    <location>
        <begin position="339"/>
        <end position="342"/>
    </location>
    <ligand>
        <name>substrate</name>
    </ligand>
</feature>
<dbReference type="EC" id="4.1.1.112" evidence="6"/>
<protein>
    <recommendedName>
        <fullName evidence="7">Putative 4-hydroxy-4-methyl-2-oxoglutarate aldolase</fullName>
        <ecNumber evidence="6">4.1.1.112</ecNumber>
        <ecNumber evidence="5">4.1.3.17</ecNumber>
    </recommendedName>
    <alternativeName>
        <fullName evidence="11">Oxaloacetate decarboxylase</fullName>
    </alternativeName>
    <alternativeName>
        <fullName evidence="9">Regulator of ribonuclease activity homolog</fullName>
    </alternativeName>
    <alternativeName>
        <fullName evidence="10">RraA-like protein</fullName>
    </alternativeName>
</protein>
<dbReference type="InterPro" id="IPR008927">
    <property type="entry name" value="6-PGluconate_DH-like_C_sf"/>
</dbReference>
<dbReference type="InterPro" id="IPR036704">
    <property type="entry name" value="RraA/RraA-like_sf"/>
</dbReference>
<dbReference type="InterPro" id="IPR036291">
    <property type="entry name" value="NAD(P)-bd_dom_sf"/>
</dbReference>
<evidence type="ECO:0000256" key="10">
    <source>
        <dbReference type="ARBA" id="ARBA00030169"/>
    </source>
</evidence>
<dbReference type="Gene3D" id="3.40.50.720">
    <property type="entry name" value="NAD(P)-binding Rossmann-like Domain"/>
    <property type="match status" value="1"/>
</dbReference>
<evidence type="ECO:0000256" key="7">
    <source>
        <dbReference type="ARBA" id="ARBA00016549"/>
    </source>
</evidence>
<comment type="cofactor">
    <cofactor evidence="2">
        <name>a divalent metal cation</name>
        <dbReference type="ChEBI" id="CHEBI:60240"/>
    </cofactor>
</comment>
<keyword evidence="16" id="KW-1185">Reference proteome</keyword>
<organism evidence="15 16">
    <name type="scientific">Corynebacterium crudilactis</name>
    <dbReference type="NCBI Taxonomy" id="1652495"/>
    <lineage>
        <taxon>Bacteria</taxon>
        <taxon>Bacillati</taxon>
        <taxon>Actinomycetota</taxon>
        <taxon>Actinomycetes</taxon>
        <taxon>Mycobacteriales</taxon>
        <taxon>Corynebacteriaceae</taxon>
        <taxon>Corynebacterium</taxon>
    </lineage>
</organism>
<evidence type="ECO:0000256" key="11">
    <source>
        <dbReference type="ARBA" id="ARBA00032305"/>
    </source>
</evidence>
<dbReference type="InterPro" id="IPR006115">
    <property type="entry name" value="6PGDH_NADP-bd"/>
</dbReference>
<evidence type="ECO:0000256" key="5">
    <source>
        <dbReference type="ARBA" id="ARBA00012213"/>
    </source>
</evidence>
<keyword evidence="13" id="KW-0479">Metal-binding</keyword>
<evidence type="ECO:0000259" key="14">
    <source>
        <dbReference type="Pfam" id="PF03446"/>
    </source>
</evidence>
<sequence length="451" mass="47525">MKVAVLGLGEAGIMYSSAFAQAGCEVQGFDIREVPVPEGVVFASSVEEAVQDAELILSLVTSRGAVAVAEKTQGKANDGAVYIDLNSASPAKKNEVKDALGEKIKMVDGAVIGSVMQFGAKVHLLLAGSYATDAAEALSVIGAKTEPIGGEIGDASQRKLLRSVFMKGLGALISESMQAGEQTHQVEWMRAQIANELAHGEDALDRLNDGTKLHALRRSNELQDSLEQLQHKADSALNWPVTRGAVDVHKYWARSRELTITEQLAQVPTAALGDGGDRLGLVHSSIKQTWKSQAIAGKAFTVYTREGDNQAIHRALKEAAPGDILVISGGGFTERALMGELIAQRAQNAGISGMVIDGAVRDVDELQKLDFPVWAAGVSPAGPYKHGPGRLGVPVSIGGVVCQHRDFIVADADGVVVIPGESAEQHLQAGLAVVADEASRREQIQATVPIT</sequence>
<proteinExistence type="inferred from homology"/>
<dbReference type="Proteomes" id="UP000076929">
    <property type="component" value="Chromosome"/>
</dbReference>
<keyword evidence="15" id="KW-0808">Transferase</keyword>
<gene>
    <name evidence="15" type="ORF">ccrud_04720</name>
</gene>
<evidence type="ECO:0000256" key="4">
    <source>
        <dbReference type="ARBA" id="ARBA00011233"/>
    </source>
</evidence>
<dbReference type="Gene3D" id="3.50.30.40">
    <property type="entry name" value="Ribonuclease E inhibitor RraA/RraA-like"/>
    <property type="match status" value="1"/>
</dbReference>
<evidence type="ECO:0000256" key="2">
    <source>
        <dbReference type="ARBA" id="ARBA00001968"/>
    </source>
</evidence>
<dbReference type="SUPFAM" id="SSF48179">
    <property type="entry name" value="6-phosphogluconate dehydrogenase C-terminal domain-like"/>
    <property type="match status" value="1"/>
</dbReference>
<comment type="subunit">
    <text evidence="4">Homotrimer.</text>
</comment>
<comment type="similarity">
    <text evidence="3">Belongs to the class II aldolase/RraA-like family.</text>
</comment>
<keyword evidence="13" id="KW-0460">Magnesium</keyword>
<dbReference type="Gene3D" id="1.10.1040.10">
    <property type="entry name" value="N-(1-d-carboxylethyl)-l-norvaline Dehydrogenase, domain 2"/>
    <property type="match status" value="1"/>
</dbReference>
<dbReference type="GO" id="GO:0047443">
    <property type="term" value="F:4-hydroxy-4-methyl-2-oxoglutarate aldolase activity"/>
    <property type="evidence" value="ECO:0007669"/>
    <property type="project" value="UniProtKB-EC"/>
</dbReference>
<comment type="function">
    <text evidence="8">Catalyzes the aldol cleavage of 4-hydroxy-4-methyl-2-oxoglutarate (HMG) into 2 molecules of pyruvate. Also contains a secondary oxaloacetate (OAA) decarboxylase activity due to the common pyruvate enolate transition state formed following C-C bond cleavage in the retro-aldol and decarboxylation reactions.</text>
</comment>
<dbReference type="EC" id="4.1.3.17" evidence="5"/>
<comment type="catalytic activity">
    <reaction evidence="1">
        <text>4-hydroxy-4-methyl-2-oxoglutarate = 2 pyruvate</text>
        <dbReference type="Rhea" id="RHEA:22748"/>
        <dbReference type="ChEBI" id="CHEBI:15361"/>
        <dbReference type="ChEBI" id="CHEBI:58276"/>
        <dbReference type="EC" id="4.1.3.17"/>
    </reaction>
</comment>
<dbReference type="AlphaFoldDB" id="A0A172QSB8"/>
<dbReference type="CDD" id="cd16841">
    <property type="entry name" value="RraA_family"/>
    <property type="match status" value="1"/>
</dbReference>
<feature type="binding site" evidence="13">
    <location>
        <position position="362"/>
    </location>
    <ligand>
        <name>Mg(2+)</name>
        <dbReference type="ChEBI" id="CHEBI:18420"/>
    </ligand>
</feature>
<evidence type="ECO:0000256" key="9">
    <source>
        <dbReference type="ARBA" id="ARBA00029596"/>
    </source>
</evidence>
<comment type="catalytic activity">
    <reaction evidence="12">
        <text>oxaloacetate + H(+) = pyruvate + CO2</text>
        <dbReference type="Rhea" id="RHEA:15641"/>
        <dbReference type="ChEBI" id="CHEBI:15361"/>
        <dbReference type="ChEBI" id="CHEBI:15378"/>
        <dbReference type="ChEBI" id="CHEBI:16452"/>
        <dbReference type="ChEBI" id="CHEBI:16526"/>
        <dbReference type="EC" id="4.1.1.112"/>
    </reaction>
</comment>
<evidence type="ECO:0000256" key="12">
    <source>
        <dbReference type="ARBA" id="ARBA00047973"/>
    </source>
</evidence>
<dbReference type="GO" id="GO:0016740">
    <property type="term" value="F:transferase activity"/>
    <property type="evidence" value="ECO:0007669"/>
    <property type="project" value="UniProtKB-KW"/>
</dbReference>
<dbReference type="GO" id="GO:0046872">
    <property type="term" value="F:metal ion binding"/>
    <property type="evidence" value="ECO:0007669"/>
    <property type="project" value="UniProtKB-KW"/>
</dbReference>
<dbReference type="Pfam" id="PF03446">
    <property type="entry name" value="NAD_binding_2"/>
    <property type="match status" value="1"/>
</dbReference>
<feature type="binding site" evidence="13">
    <location>
        <position position="361"/>
    </location>
    <ligand>
        <name>substrate</name>
    </ligand>
</feature>
<dbReference type="GO" id="GO:0008948">
    <property type="term" value="F:oxaloacetate decarboxylase activity"/>
    <property type="evidence" value="ECO:0007669"/>
    <property type="project" value="UniProtKB-EC"/>
</dbReference>
<feature type="domain" description="6-phosphogluconate dehydrogenase NADP-binding" evidence="14">
    <location>
        <begin position="2"/>
        <end position="131"/>
    </location>
</feature>
<name>A0A172QSB8_9CORY</name>
<dbReference type="SUPFAM" id="SSF51735">
    <property type="entry name" value="NAD(P)-binding Rossmann-fold domains"/>
    <property type="match status" value="1"/>
</dbReference>
<reference evidence="15 16" key="1">
    <citation type="submission" date="2016-05" db="EMBL/GenBank/DDBJ databases">
        <title>Complete genome sequence of Corynebacterium crudilactis, a new Corynebacterium species isolated from raw cow's milk.</title>
        <authorList>
            <person name="Christian R."/>
            <person name="Zimmermann J."/>
            <person name="Lipski A."/>
            <person name="Kalinowski J."/>
        </authorList>
    </citation>
    <scope>NUCLEOTIDE SEQUENCE [LARGE SCALE GENOMIC DNA]</scope>
    <source>
        <strain evidence="15 16">JZ16</strain>
    </source>
</reference>
<dbReference type="SUPFAM" id="SSF89562">
    <property type="entry name" value="RraA-like"/>
    <property type="match status" value="1"/>
</dbReference>
<accession>A0A172QSB8</accession>
<dbReference type="InterPro" id="IPR013328">
    <property type="entry name" value="6PGD_dom2"/>
</dbReference>
<dbReference type="GO" id="GO:0050661">
    <property type="term" value="F:NADP binding"/>
    <property type="evidence" value="ECO:0007669"/>
    <property type="project" value="InterPro"/>
</dbReference>